<proteinExistence type="predicted"/>
<dbReference type="GO" id="GO:0016020">
    <property type="term" value="C:membrane"/>
    <property type="evidence" value="ECO:0007669"/>
    <property type="project" value="InterPro"/>
</dbReference>
<dbReference type="EMBL" id="JACVDC010000156">
    <property type="protein sequence ID" value="MBC9798669.1"/>
    <property type="molecule type" value="Genomic_DNA"/>
</dbReference>
<dbReference type="RefSeq" id="WP_187967774.1">
    <property type="nucleotide sequence ID" value="NZ_JACVDC010000156.1"/>
</dbReference>
<dbReference type="Gene3D" id="3.40.50.300">
    <property type="entry name" value="P-loop containing nucleotide triphosphate hydrolases"/>
    <property type="match status" value="1"/>
</dbReference>
<comment type="caution">
    <text evidence="1">The sequence shown here is derived from an EMBL/GenBank/DDBJ whole genome shotgun (WGS) entry which is preliminary data.</text>
</comment>
<sequence length="199" mass="23677">MTTNPMIFVHIPRTAGSSIGSLTKQLNIVVKGHNIHNKKHIFYYETKECKSKIYPSFSVIRNPWERAVSSFFYLNNGGLNKYDLRDKQRYIQKYNGDFKAFIKNEFVSNKVYEQLHFIPQYKWITDLNGNIVIGSILKYESLNNDFNDFLQKNNRRPVTIPIINGSKHVHYPQYYDKETIEIIRNVYQQDIILFDYEFD</sequence>
<dbReference type="Proteomes" id="UP000653730">
    <property type="component" value="Unassembled WGS sequence"/>
</dbReference>
<dbReference type="InterPro" id="IPR027417">
    <property type="entry name" value="P-loop_NTPase"/>
</dbReference>
<dbReference type="AlphaFoldDB" id="A0A926Q537"/>
<dbReference type="GO" id="GO:0008146">
    <property type="term" value="F:sulfotransferase activity"/>
    <property type="evidence" value="ECO:0007669"/>
    <property type="project" value="InterPro"/>
</dbReference>
<dbReference type="Pfam" id="PF03567">
    <property type="entry name" value="Sulfotransfer_2"/>
    <property type="match status" value="1"/>
</dbReference>
<dbReference type="SUPFAM" id="SSF52540">
    <property type="entry name" value="P-loop containing nucleoside triphosphate hydrolases"/>
    <property type="match status" value="1"/>
</dbReference>
<dbReference type="InterPro" id="IPR005331">
    <property type="entry name" value="Sulfotransferase"/>
</dbReference>
<gene>
    <name evidence="1" type="ORF">IBL28_22080</name>
</gene>
<keyword evidence="2" id="KW-1185">Reference proteome</keyword>
<accession>A0A926Q537</accession>
<reference evidence="1 2" key="1">
    <citation type="submission" date="2020-09" db="EMBL/GenBank/DDBJ databases">
        <title>Sinomicrobium weinanense sp. nov., a halophilic bacteria isolated from saline-alkali soil.</title>
        <authorList>
            <person name="Wu P."/>
            <person name="Ren H."/>
            <person name="Mei Y."/>
            <person name="Liang Y."/>
            <person name="Chen Z."/>
        </authorList>
    </citation>
    <scope>NUCLEOTIDE SEQUENCE [LARGE SCALE GENOMIC DNA]</scope>
    <source>
        <strain evidence="1 2">FJxs</strain>
    </source>
</reference>
<evidence type="ECO:0000313" key="1">
    <source>
        <dbReference type="EMBL" id="MBC9798669.1"/>
    </source>
</evidence>
<evidence type="ECO:0000313" key="2">
    <source>
        <dbReference type="Proteomes" id="UP000653730"/>
    </source>
</evidence>
<name>A0A926Q537_9FLAO</name>
<protein>
    <submittedName>
        <fullName evidence="1">Sulfotransferase family 2 domain-containing protein</fullName>
    </submittedName>
</protein>
<organism evidence="1 2">
    <name type="scientific">Sinomicrobium weinanense</name>
    <dbReference type="NCBI Taxonomy" id="2842200"/>
    <lineage>
        <taxon>Bacteria</taxon>
        <taxon>Pseudomonadati</taxon>
        <taxon>Bacteroidota</taxon>
        <taxon>Flavobacteriia</taxon>
        <taxon>Flavobacteriales</taxon>
        <taxon>Flavobacteriaceae</taxon>
        <taxon>Sinomicrobium</taxon>
    </lineage>
</organism>